<evidence type="ECO:0000313" key="1">
    <source>
        <dbReference type="EMBL" id="GEQ04112.1"/>
    </source>
</evidence>
<organism evidence="1 2">
    <name type="scientific">Staphylococcus ureilyticus</name>
    <name type="common">Staphylococcus cohnii subsp. urealyticus</name>
    <dbReference type="NCBI Taxonomy" id="94138"/>
    <lineage>
        <taxon>Bacteria</taxon>
        <taxon>Bacillati</taxon>
        <taxon>Bacillota</taxon>
        <taxon>Bacilli</taxon>
        <taxon>Bacillales</taxon>
        <taxon>Staphylococcaceae</taxon>
        <taxon>Staphylococcus</taxon>
        <taxon>Staphylococcus cohnii species complex</taxon>
    </lineage>
</organism>
<accession>A0AB34ALI2</accession>
<proteinExistence type="predicted"/>
<comment type="caution">
    <text evidence="1">The sequence shown here is derived from an EMBL/GenBank/DDBJ whole genome shotgun (WGS) entry which is preliminary data.</text>
</comment>
<dbReference type="AlphaFoldDB" id="A0AB34ALI2"/>
<evidence type="ECO:0000313" key="2">
    <source>
        <dbReference type="Proteomes" id="UP000321839"/>
    </source>
</evidence>
<reference evidence="1 2" key="1">
    <citation type="submission" date="2019-07" db="EMBL/GenBank/DDBJ databases">
        <title>Whole genome shotgun sequence of Staphylococcus cohnii subsp. urealyticus NBRC 109766.</title>
        <authorList>
            <person name="Hosoyama A."/>
            <person name="Uohara A."/>
            <person name="Ohji S."/>
            <person name="Ichikawa N."/>
        </authorList>
    </citation>
    <scope>NUCLEOTIDE SEQUENCE [LARGE SCALE GENOMIC DNA]</scope>
    <source>
        <strain evidence="1 2">NBRC 109766</strain>
    </source>
</reference>
<keyword evidence="2" id="KW-1185">Reference proteome</keyword>
<dbReference type="EMBL" id="BKAW01000027">
    <property type="protein sequence ID" value="GEQ04112.1"/>
    <property type="molecule type" value="Genomic_DNA"/>
</dbReference>
<dbReference type="RefSeq" id="WP_002508608.1">
    <property type="nucleotide sequence ID" value="NZ_BKAW01000027.1"/>
</dbReference>
<name>A0AB34ALI2_STAUR</name>
<gene>
    <name evidence="1" type="ORF">SCO02_25530</name>
</gene>
<dbReference type="Proteomes" id="UP000321839">
    <property type="component" value="Unassembled WGS sequence"/>
</dbReference>
<protein>
    <submittedName>
        <fullName evidence="1">Uncharacterized protein</fullName>
    </submittedName>
</protein>
<sequence>MKNNYKDKEVALKIIHNDKIQEHMDEVRKEYFNIFKSGYKCKKVYEKFNLKERYTKNQYKMLKELSKPYNWDVKYNILSKRIELRIPLFT</sequence>